<evidence type="ECO:0000313" key="1">
    <source>
        <dbReference type="EMBL" id="OWK40332.1"/>
    </source>
</evidence>
<reference evidence="2" key="1">
    <citation type="submission" date="2017-06" db="EMBL/GenBank/DDBJ databases">
        <title>Genome analysis of Fimbriiglobus ruber SP5, the first member of the order Planctomycetales with confirmed chitinolytic capability.</title>
        <authorList>
            <person name="Ravin N.V."/>
            <person name="Rakitin A.L."/>
            <person name="Ivanova A.A."/>
            <person name="Beletsky A.V."/>
            <person name="Kulichevskaya I.S."/>
            <person name="Mardanov A.V."/>
            <person name="Dedysh S.N."/>
        </authorList>
    </citation>
    <scope>NUCLEOTIDE SEQUENCE [LARGE SCALE GENOMIC DNA]</scope>
    <source>
        <strain evidence="2">SP5</strain>
    </source>
</reference>
<dbReference type="Gene3D" id="3.40.390.10">
    <property type="entry name" value="Collagenase (Catalytic Domain)"/>
    <property type="match status" value="1"/>
</dbReference>
<accession>A0A225DFR6</accession>
<sequence>MSLYPEFRTRVRFFTGAWAVLVVCGVAHSQGSARDAKNAAPKVTRPVPGYESRQIVGWDVYVSEKLLADQKEATVRALDLLRAQLETITKLVPEGPLERIRGVPLWFNPEYPGVPARAEYHPGAGWLRANHRNPAMVKGVEFTNVGIFEPEVKRMPLFVLHELAHAYHDLVLGFDHPKIEAAYARAVESKSYEAVRRHNGKIERAYAITNAREYFAESTEAFFGRNDFYPFDRAELKKHDPDMEALVGELWKVKSR</sequence>
<dbReference type="AlphaFoldDB" id="A0A225DFR6"/>
<dbReference type="Proteomes" id="UP000214646">
    <property type="component" value="Unassembled WGS sequence"/>
</dbReference>
<dbReference type="InterPro" id="IPR024079">
    <property type="entry name" value="MetalloPept_cat_dom_sf"/>
</dbReference>
<dbReference type="EMBL" id="NIDE01000008">
    <property type="protein sequence ID" value="OWK40332.1"/>
    <property type="molecule type" value="Genomic_DNA"/>
</dbReference>
<proteinExistence type="predicted"/>
<keyword evidence="2" id="KW-1185">Reference proteome</keyword>
<evidence type="ECO:0008006" key="3">
    <source>
        <dbReference type="Google" id="ProtNLM"/>
    </source>
</evidence>
<dbReference type="RefSeq" id="WP_088256266.1">
    <property type="nucleotide sequence ID" value="NZ_NIDE01000008.1"/>
</dbReference>
<dbReference type="SUPFAM" id="SSF55486">
    <property type="entry name" value="Metalloproteases ('zincins'), catalytic domain"/>
    <property type="match status" value="1"/>
</dbReference>
<dbReference type="GO" id="GO:0008237">
    <property type="term" value="F:metallopeptidase activity"/>
    <property type="evidence" value="ECO:0007669"/>
    <property type="project" value="InterPro"/>
</dbReference>
<organism evidence="1 2">
    <name type="scientific">Fimbriiglobus ruber</name>
    <dbReference type="NCBI Taxonomy" id="1908690"/>
    <lineage>
        <taxon>Bacteria</taxon>
        <taxon>Pseudomonadati</taxon>
        <taxon>Planctomycetota</taxon>
        <taxon>Planctomycetia</taxon>
        <taxon>Gemmatales</taxon>
        <taxon>Gemmataceae</taxon>
        <taxon>Fimbriiglobus</taxon>
    </lineage>
</organism>
<dbReference type="OrthoDB" id="5702724at2"/>
<protein>
    <recommendedName>
        <fullName evidence="3">Metallopeptidase</fullName>
    </recommendedName>
</protein>
<evidence type="ECO:0000313" key="2">
    <source>
        <dbReference type="Proteomes" id="UP000214646"/>
    </source>
</evidence>
<gene>
    <name evidence="1" type="ORF">FRUB_05251</name>
</gene>
<name>A0A225DFR6_9BACT</name>
<comment type="caution">
    <text evidence="1">The sequence shown here is derived from an EMBL/GenBank/DDBJ whole genome shotgun (WGS) entry which is preliminary data.</text>
</comment>